<reference evidence="1 2" key="1">
    <citation type="submission" date="2020-08" db="EMBL/GenBank/DDBJ databases">
        <title>Genomic Encyclopedia of Type Strains, Phase III (KMG-III): the genomes of soil and plant-associated and newly described type strains.</title>
        <authorList>
            <person name="Whitman W."/>
        </authorList>
    </citation>
    <scope>NUCLEOTIDE SEQUENCE [LARGE SCALE GENOMIC DNA]</scope>
    <source>
        <strain evidence="1 2">CECT 3146</strain>
    </source>
</reference>
<dbReference type="Proteomes" id="UP000549009">
    <property type="component" value="Unassembled WGS sequence"/>
</dbReference>
<comment type="caution">
    <text evidence="1">The sequence shown here is derived from an EMBL/GenBank/DDBJ whole genome shotgun (WGS) entry which is preliminary data.</text>
</comment>
<accession>A0A7W8AYF7</accession>
<sequence>MREQQTLDAAVRIFGQRGGYRAASIAETAEPVCVTDPFDQLPAFIRQAARTPVVRVHV</sequence>
<gene>
    <name evidence="1" type="ORF">FHS40_004747</name>
</gene>
<keyword evidence="2" id="KW-1185">Reference proteome</keyword>
<proteinExistence type="predicted"/>
<dbReference type="AlphaFoldDB" id="A0A7W8AYF7"/>
<evidence type="ECO:0000313" key="1">
    <source>
        <dbReference type="EMBL" id="MBB5105652.1"/>
    </source>
</evidence>
<evidence type="ECO:0000313" key="2">
    <source>
        <dbReference type="Proteomes" id="UP000549009"/>
    </source>
</evidence>
<dbReference type="EMBL" id="JACHJD010000007">
    <property type="protein sequence ID" value="MBB5105652.1"/>
    <property type="molecule type" value="Genomic_DNA"/>
</dbReference>
<organism evidence="1 2">
    <name type="scientific">Streptomyces spectabilis</name>
    <dbReference type="NCBI Taxonomy" id="68270"/>
    <lineage>
        <taxon>Bacteria</taxon>
        <taxon>Bacillati</taxon>
        <taxon>Actinomycetota</taxon>
        <taxon>Actinomycetes</taxon>
        <taxon>Kitasatosporales</taxon>
        <taxon>Streptomycetaceae</taxon>
        <taxon>Streptomyces</taxon>
    </lineage>
</organism>
<name>A0A7W8AYF7_STRST</name>
<protein>
    <submittedName>
        <fullName evidence="1">Uncharacterized protein</fullName>
    </submittedName>
</protein>